<gene>
    <name evidence="1" type="ORF">K4A83_04460</name>
</gene>
<sequence length="94" mass="10790">MFGQVRKRLFELETAAKEWKGGAFDYLNTLPSKATPESESRLRQFTSRLTIPCPDGEQRLFSLHLRLTPGAWRLYFFPVQSAQIIVGYIGLKIV</sequence>
<evidence type="ECO:0000313" key="2">
    <source>
        <dbReference type="Proteomes" id="UP001526426"/>
    </source>
</evidence>
<proteinExistence type="predicted"/>
<dbReference type="RefSeq" id="WP_265263224.1">
    <property type="nucleotide sequence ID" value="NZ_JAIHOM010000015.1"/>
</dbReference>
<comment type="caution">
    <text evidence="1">The sequence shown here is derived from an EMBL/GenBank/DDBJ whole genome shotgun (WGS) entry which is preliminary data.</text>
</comment>
<organism evidence="1 2">
    <name type="scientific">Spirulina subsalsa FACHB-351</name>
    <dbReference type="NCBI Taxonomy" id="234711"/>
    <lineage>
        <taxon>Bacteria</taxon>
        <taxon>Bacillati</taxon>
        <taxon>Cyanobacteriota</taxon>
        <taxon>Cyanophyceae</taxon>
        <taxon>Spirulinales</taxon>
        <taxon>Spirulinaceae</taxon>
        <taxon>Spirulina</taxon>
    </lineage>
</organism>
<evidence type="ECO:0000313" key="1">
    <source>
        <dbReference type="EMBL" id="MCW6035527.1"/>
    </source>
</evidence>
<name>A0ABT3L1Z7_9CYAN</name>
<dbReference type="EMBL" id="JAIHOM010000015">
    <property type="protein sequence ID" value="MCW6035527.1"/>
    <property type="molecule type" value="Genomic_DNA"/>
</dbReference>
<protein>
    <submittedName>
        <fullName evidence="1">Uncharacterized protein</fullName>
    </submittedName>
</protein>
<reference evidence="1 2" key="1">
    <citation type="submission" date="2021-08" db="EMBL/GenBank/DDBJ databases">
        <title>Draft genome sequence of Spirulina subsalsa with high tolerance to salinity and hype-accumulation of phycocyanin.</title>
        <authorList>
            <person name="Pei H."/>
            <person name="Jiang L."/>
        </authorList>
    </citation>
    <scope>NUCLEOTIDE SEQUENCE [LARGE SCALE GENOMIC DNA]</scope>
    <source>
        <strain evidence="1 2">FACHB-351</strain>
    </source>
</reference>
<accession>A0ABT3L1Z7</accession>
<keyword evidence="2" id="KW-1185">Reference proteome</keyword>
<dbReference type="Proteomes" id="UP001526426">
    <property type="component" value="Unassembled WGS sequence"/>
</dbReference>